<dbReference type="CDD" id="cd20736">
    <property type="entry name" value="PoNe_Nuclease"/>
    <property type="match status" value="1"/>
</dbReference>
<dbReference type="PANTHER" id="PTHR34039:SF1">
    <property type="entry name" value="UPF0102 PROTEIN YRAN"/>
    <property type="match status" value="1"/>
</dbReference>
<dbReference type="Gene3D" id="3.40.1350.10">
    <property type="match status" value="1"/>
</dbReference>
<dbReference type="EMBL" id="LAIR01000002">
    <property type="protein sequence ID" value="KNX37577.1"/>
    <property type="molecule type" value="Genomic_DNA"/>
</dbReference>
<sequence>MATQTGSGAARQAVGRYGEQVAVRFLQDKGLRVLERNWRCAAGEIDIVAYDERERCVVIVEVKTRRSSQFGGPLAAVTWAKASRLRRLAAAWLHEHETHADAVRVDVIGIERPRSGPARVTHVEDVTA</sequence>
<comment type="similarity">
    <text evidence="1 2">Belongs to the UPF0102 family.</text>
</comment>
<dbReference type="InterPro" id="IPR011335">
    <property type="entry name" value="Restrct_endonuc-II-like"/>
</dbReference>
<dbReference type="GO" id="GO:0003676">
    <property type="term" value="F:nucleic acid binding"/>
    <property type="evidence" value="ECO:0007669"/>
    <property type="project" value="InterPro"/>
</dbReference>
<proteinExistence type="inferred from homology"/>
<evidence type="ECO:0000256" key="2">
    <source>
        <dbReference type="HAMAP-Rule" id="MF_00048"/>
    </source>
</evidence>
<protein>
    <recommendedName>
        <fullName evidence="2">UPF0102 protein VV01_11130</fullName>
    </recommendedName>
</protein>
<dbReference type="NCBIfam" id="TIGR00252">
    <property type="entry name" value="YraN family protein"/>
    <property type="match status" value="1"/>
</dbReference>
<evidence type="ECO:0000313" key="4">
    <source>
        <dbReference type="Proteomes" id="UP000037397"/>
    </source>
</evidence>
<dbReference type="NCBIfam" id="NF009150">
    <property type="entry name" value="PRK12497.1-3"/>
    <property type="match status" value="1"/>
</dbReference>
<organism evidence="3 4">
    <name type="scientific">Luteipulveratus halotolerans</name>
    <dbReference type="NCBI Taxonomy" id="1631356"/>
    <lineage>
        <taxon>Bacteria</taxon>
        <taxon>Bacillati</taxon>
        <taxon>Actinomycetota</taxon>
        <taxon>Actinomycetes</taxon>
        <taxon>Micrococcales</taxon>
        <taxon>Dermacoccaceae</taxon>
        <taxon>Luteipulveratus</taxon>
    </lineage>
</organism>
<dbReference type="PANTHER" id="PTHR34039">
    <property type="entry name" value="UPF0102 PROTEIN YRAN"/>
    <property type="match status" value="1"/>
</dbReference>
<keyword evidence="4" id="KW-1185">Reference proteome</keyword>
<accession>A0A0L6CIF6</accession>
<dbReference type="InterPro" id="IPR011856">
    <property type="entry name" value="tRNA_endonuc-like_dom_sf"/>
</dbReference>
<dbReference type="SUPFAM" id="SSF52980">
    <property type="entry name" value="Restriction endonuclease-like"/>
    <property type="match status" value="1"/>
</dbReference>
<evidence type="ECO:0000313" key="3">
    <source>
        <dbReference type="EMBL" id="KNX37577.1"/>
    </source>
</evidence>
<gene>
    <name evidence="3" type="ORF">VV01_11130</name>
</gene>
<dbReference type="AlphaFoldDB" id="A0A0L6CIF6"/>
<evidence type="ECO:0000256" key="1">
    <source>
        <dbReference type="ARBA" id="ARBA00006738"/>
    </source>
</evidence>
<name>A0A0L6CIF6_9MICO</name>
<dbReference type="STRING" id="1631356.VV01_11130"/>
<dbReference type="RefSeq" id="WP_050669945.1">
    <property type="nucleotide sequence ID" value="NZ_LAIR01000002.1"/>
</dbReference>
<dbReference type="Pfam" id="PF02021">
    <property type="entry name" value="UPF0102"/>
    <property type="match status" value="1"/>
</dbReference>
<dbReference type="InterPro" id="IPR003509">
    <property type="entry name" value="UPF0102_YraN-like"/>
</dbReference>
<reference evidence="4" key="1">
    <citation type="submission" date="2015-03" db="EMBL/GenBank/DDBJ databases">
        <title>Luteipulveratus halotolerans sp. nov., a novel actinobacterium (Dermacoccaceae) from Sarawak, Malaysia.</title>
        <authorList>
            <person name="Juboi H."/>
            <person name="Basik A."/>
            <person name="Shamsul S.S."/>
            <person name="Arnold P."/>
            <person name="Schmitt E.K."/>
            <person name="Sanglier J.-J."/>
            <person name="Yeo T."/>
        </authorList>
    </citation>
    <scope>NUCLEOTIDE SEQUENCE [LARGE SCALE GENOMIC DNA]</scope>
    <source>
        <strain evidence="4">C296001</strain>
    </source>
</reference>
<dbReference type="HAMAP" id="MF_00048">
    <property type="entry name" value="UPF0102"/>
    <property type="match status" value="1"/>
</dbReference>
<comment type="caution">
    <text evidence="3">The sequence shown here is derived from an EMBL/GenBank/DDBJ whole genome shotgun (WGS) entry which is preliminary data.</text>
</comment>
<dbReference type="OrthoDB" id="9794876at2"/>
<dbReference type="NCBIfam" id="NF009154">
    <property type="entry name" value="PRK12497.3-3"/>
    <property type="match status" value="1"/>
</dbReference>
<dbReference type="Proteomes" id="UP000037397">
    <property type="component" value="Unassembled WGS sequence"/>
</dbReference>